<dbReference type="PANTHER" id="PTHR14187:SF5">
    <property type="entry name" value="HEAT SHOCK 70 KDA PROTEIN 12A"/>
    <property type="match status" value="1"/>
</dbReference>
<dbReference type="PRINTS" id="PR00301">
    <property type="entry name" value="HEATSHOCK70"/>
</dbReference>
<dbReference type="OrthoDB" id="2963168at2759"/>
<evidence type="ECO:0008006" key="3">
    <source>
        <dbReference type="Google" id="ProtNLM"/>
    </source>
</evidence>
<proteinExistence type="predicted"/>
<dbReference type="InterPro" id="IPR043129">
    <property type="entry name" value="ATPase_NBD"/>
</dbReference>
<dbReference type="Gene3D" id="3.30.420.40">
    <property type="match status" value="1"/>
</dbReference>
<dbReference type="Proteomes" id="UP000326877">
    <property type="component" value="Unassembled WGS sequence"/>
</dbReference>
<accession>A0A5N7CCL9</accession>
<dbReference type="CDD" id="cd10170">
    <property type="entry name" value="ASKHA_NBD_HSP70"/>
    <property type="match status" value="1"/>
</dbReference>
<sequence length="412" mass="45767">MSPNKAQRDISTLFGHVDLNSDHEEYNDDDDVMVIGIDFGTTFPGAAWATRADFESGQENGQTMWGYEVPLDSDPVRWFKLLLLKDEDMEKETRSSDFVILGRNMLRETGRSAVELISEYLRLLWAHTIQSISKSRGEELVEVLRFHVVITVPAIWQGYARQDMQEAVKKAGILAHRPAGETKLTFVPEPEAAALATLSEPGRQISPGDVYVICDAGGGTVDLISYKVTDIDPERLLYKHMQFTMGDFRGFVHGLTGVTRQILCDELMFKKTSAIPWHALYDDPTQGTVGSTHPMARERIHMAQVAGAGRAGRAGAVYPPLPAHPIPTALGHAVFAAGVPIQGETGSVEMDRYKRRQCQDKNPKKLPCDIYYPDWDRHILSSLISIDSRSLSVEIDTGSPPVDPDRPVSYSQ</sequence>
<gene>
    <name evidence="2" type="ORF">BDV23DRAFT_182246</name>
</gene>
<dbReference type="EMBL" id="ML735243">
    <property type="protein sequence ID" value="KAE8391659.1"/>
    <property type="molecule type" value="Genomic_DNA"/>
</dbReference>
<evidence type="ECO:0000256" key="1">
    <source>
        <dbReference type="SAM" id="MobiDB-lite"/>
    </source>
</evidence>
<protein>
    <recommendedName>
        <fullName evidence="3">Actin-like ATPase domain-containing protein</fullName>
    </recommendedName>
</protein>
<dbReference type="AlphaFoldDB" id="A0A5N7CCL9"/>
<dbReference type="SUPFAM" id="SSF53067">
    <property type="entry name" value="Actin-like ATPase domain"/>
    <property type="match status" value="1"/>
</dbReference>
<reference evidence="2" key="1">
    <citation type="submission" date="2019-04" db="EMBL/GenBank/DDBJ databases">
        <title>Friends and foes A comparative genomics studyof 23 Aspergillus species from section Flavi.</title>
        <authorList>
            <consortium name="DOE Joint Genome Institute"/>
            <person name="Kjaerbolling I."/>
            <person name="Vesth T."/>
            <person name="Frisvad J.C."/>
            <person name="Nybo J.L."/>
            <person name="Theobald S."/>
            <person name="Kildgaard S."/>
            <person name="Isbrandt T."/>
            <person name="Kuo A."/>
            <person name="Sato A."/>
            <person name="Lyhne E.K."/>
            <person name="Kogle M.E."/>
            <person name="Wiebenga A."/>
            <person name="Kun R.S."/>
            <person name="Lubbers R.J."/>
            <person name="Makela M.R."/>
            <person name="Barry K."/>
            <person name="Chovatia M."/>
            <person name="Clum A."/>
            <person name="Daum C."/>
            <person name="Haridas S."/>
            <person name="He G."/>
            <person name="LaButti K."/>
            <person name="Lipzen A."/>
            <person name="Mondo S."/>
            <person name="Riley R."/>
            <person name="Salamov A."/>
            <person name="Simmons B.A."/>
            <person name="Magnuson J.K."/>
            <person name="Henrissat B."/>
            <person name="Mortensen U.H."/>
            <person name="Larsen T.O."/>
            <person name="Devries R.P."/>
            <person name="Grigoriev I.V."/>
            <person name="Machida M."/>
            <person name="Baker S.E."/>
            <person name="Andersen M.R."/>
        </authorList>
    </citation>
    <scope>NUCLEOTIDE SEQUENCE [LARGE SCALE GENOMIC DNA]</scope>
    <source>
        <strain evidence="2">IBT 14317</strain>
    </source>
</reference>
<feature type="region of interest" description="Disordered" evidence="1">
    <location>
        <begin position="393"/>
        <end position="412"/>
    </location>
</feature>
<name>A0A5N7CCL9_PETAA</name>
<dbReference type="PANTHER" id="PTHR14187">
    <property type="entry name" value="ALPHA KINASE/ELONGATION FACTOR 2 KINASE"/>
    <property type="match status" value="1"/>
</dbReference>
<evidence type="ECO:0000313" key="2">
    <source>
        <dbReference type="EMBL" id="KAE8391659.1"/>
    </source>
</evidence>
<organism evidence="2">
    <name type="scientific">Petromyces alliaceus</name>
    <name type="common">Aspergillus alliaceus</name>
    <dbReference type="NCBI Taxonomy" id="209559"/>
    <lineage>
        <taxon>Eukaryota</taxon>
        <taxon>Fungi</taxon>
        <taxon>Dikarya</taxon>
        <taxon>Ascomycota</taxon>
        <taxon>Pezizomycotina</taxon>
        <taxon>Eurotiomycetes</taxon>
        <taxon>Eurotiomycetidae</taxon>
        <taxon>Eurotiales</taxon>
        <taxon>Aspergillaceae</taxon>
        <taxon>Aspergillus</taxon>
        <taxon>Aspergillus subgen. Circumdati</taxon>
    </lineage>
</organism>